<gene>
    <name evidence="1" type="ORF">XENTR_v90030151mg</name>
</gene>
<name>A0A1B8XSL1_XENTR</name>
<proteinExistence type="predicted"/>
<dbReference type="PANTHER" id="PTHR47080:SF1">
    <property type="entry name" value="CHROMOSOME 16 OPEN READING FRAME 96"/>
    <property type="match status" value="1"/>
</dbReference>
<accession>A0A1B8XSL1</accession>
<evidence type="ECO:0000313" key="1">
    <source>
        <dbReference type="EMBL" id="OCA13633.1"/>
    </source>
</evidence>
<protein>
    <submittedName>
        <fullName evidence="1">Uncharacterized protein</fullName>
    </submittedName>
</protein>
<organism evidence="1">
    <name type="scientific">Xenopus tropicalis</name>
    <name type="common">Western clawed frog</name>
    <name type="synonym">Silurana tropicalis</name>
    <dbReference type="NCBI Taxonomy" id="8364"/>
    <lineage>
        <taxon>Eukaryota</taxon>
        <taxon>Metazoa</taxon>
        <taxon>Chordata</taxon>
        <taxon>Craniata</taxon>
        <taxon>Vertebrata</taxon>
        <taxon>Euteleostomi</taxon>
        <taxon>Amphibia</taxon>
        <taxon>Batrachia</taxon>
        <taxon>Anura</taxon>
        <taxon>Pipoidea</taxon>
        <taxon>Pipidae</taxon>
        <taxon>Xenopodinae</taxon>
        <taxon>Xenopus</taxon>
        <taxon>Silurana</taxon>
    </lineage>
</organism>
<dbReference type="AlphaFoldDB" id="A0A1B8XSL1"/>
<reference evidence="1" key="3">
    <citation type="submission" date="2016-05" db="EMBL/GenBank/DDBJ databases">
        <title>WGS assembly of Xenopus tropicalis.</title>
        <authorList>
            <person name="Sessions A."/>
            <person name="Jenkins J."/>
            <person name="Mitros T."/>
            <person name="Lyons J.T."/>
            <person name="Dichmann D.S."/>
            <person name="Robert J."/>
            <person name="Harland R.M."/>
            <person name="Rokhsar D.S."/>
        </authorList>
    </citation>
    <scope>NUCLEOTIDE SEQUENCE</scope>
    <source>
        <strain evidence="1">Nigerian</strain>
    </source>
</reference>
<sequence length="178" mass="20129">MSGSVTFRELVNLAIGSPELGAVNFNALHSLLHGLLDHLQLGDKRKTLSQEERDFIQPVPVSGDLATKDVRPTSLFHQLQDKMAKMEARLEHLDSLPTSDSLLQRSQQEKQPVQEMWQLIQLRKKVEMNEDGVHKVRSPEMWFRVSTKARNPIGARNLLAEPVGHEHLPGTAQHLQQP</sequence>
<dbReference type="EMBL" id="KV465463">
    <property type="protein sequence ID" value="OCA13633.1"/>
    <property type="molecule type" value="Genomic_DNA"/>
</dbReference>
<reference evidence="1" key="2">
    <citation type="journal article" date="2010" name="Science">
        <title>The genome of the Western clawed frog Xenopus tropicalis.</title>
        <authorList>
            <person name="Hellsten U."/>
            <person name="Harland R.M."/>
            <person name="Gilchrist M.J."/>
            <person name="Hendrix D."/>
            <person name="Jurka J."/>
            <person name="Kapitonov V."/>
            <person name="Ovcharenko I."/>
            <person name="Putnam N.H."/>
            <person name="Shu S."/>
            <person name="Taher L."/>
            <person name="Blitz I.L."/>
            <person name="Blumberg B."/>
            <person name="Dichmann D.S."/>
            <person name="Dubchak I."/>
            <person name="Amaya E."/>
            <person name="Detter J.C."/>
            <person name="Fletcher R."/>
            <person name="Gerhard D.S."/>
            <person name="Goodstein D."/>
            <person name="Graves T."/>
            <person name="Grigoriev I.V."/>
            <person name="Grimwood J."/>
            <person name="Kawashima T."/>
            <person name="Lindquist E."/>
            <person name="Lucas S.M."/>
            <person name="Mead P.E."/>
            <person name="Mitros T."/>
            <person name="Ogino H."/>
            <person name="Ohta Y."/>
            <person name="Poliakov A.V."/>
            <person name="Pollet N."/>
            <person name="Robert J."/>
            <person name="Salamov A."/>
            <person name="Sater A.K."/>
            <person name="Schmutz J."/>
            <person name="Terry A."/>
            <person name="Vize P.D."/>
            <person name="Warren W.C."/>
            <person name="Wells D."/>
            <person name="Wills A."/>
            <person name="Wilson R.K."/>
            <person name="Zimmerman L.B."/>
            <person name="Zorn A.M."/>
            <person name="Grainger R."/>
            <person name="Grammer T."/>
            <person name="Khokha M.K."/>
            <person name="Richardson P.M."/>
            <person name="Rokhsar D.S."/>
        </authorList>
    </citation>
    <scope>NUCLEOTIDE SEQUENCE [LARGE SCALE GENOMIC DNA]</scope>
    <source>
        <strain evidence="1">Nigerian</strain>
    </source>
</reference>
<reference evidence="1" key="1">
    <citation type="submission" date="2009-11" db="EMBL/GenBank/DDBJ databases">
        <authorList>
            <consortium name="US DOE Joint Genome Institute (JGI-PGF)"/>
            <person name="Ottilar R."/>
            <person name="Schmutz J."/>
            <person name="Salamov A."/>
            <person name="Cheng J.F."/>
            <person name="Lucas S."/>
            <person name="Pitluck S."/>
            <person name="Gundlach H."/>
            <person name="Guo Y."/>
            <person name="Haberer G."/>
            <person name="Nasrallah J."/>
            <person name="Mayer K.F.X."/>
            <person name="van de Peer Y."/>
            <person name="Weigel D."/>
            <person name="Grigoriev I.V."/>
        </authorList>
    </citation>
    <scope>NUCLEOTIDE SEQUENCE</scope>
    <source>
        <strain evidence="1">Nigerian</strain>
    </source>
</reference>
<dbReference type="PANTHER" id="PTHR47080">
    <property type="entry name" value="CHROMOSOME 16 OPEN READING FRAME 96"/>
    <property type="match status" value="1"/>
</dbReference>